<dbReference type="Pfam" id="PF10232">
    <property type="entry name" value="Med8"/>
    <property type="match status" value="1"/>
</dbReference>
<dbReference type="InterPro" id="IPR019364">
    <property type="entry name" value="Mediatior_Med8_fun/met"/>
</dbReference>
<reference evidence="11 12" key="1">
    <citation type="submission" date="2023-10" db="EMBL/GenBank/DDBJ databases">
        <title>Draft Genome Sequence of Candida saopaulonensis from a very Premature Infant with Sepsis.</title>
        <authorList>
            <person name="Ning Y."/>
            <person name="Dai R."/>
            <person name="Xiao M."/>
            <person name="Xu Y."/>
            <person name="Yan Q."/>
            <person name="Zhang L."/>
        </authorList>
    </citation>
    <scope>NUCLEOTIDE SEQUENCE [LARGE SCALE GENOMIC DNA]</scope>
    <source>
        <strain evidence="11 12">19XY460</strain>
    </source>
</reference>
<dbReference type="GO" id="GO:0000978">
    <property type="term" value="F:RNA polymerase II cis-regulatory region sequence-specific DNA binding"/>
    <property type="evidence" value="ECO:0007669"/>
    <property type="project" value="TreeGrafter"/>
</dbReference>
<accession>A0AAX4HEP7</accession>
<dbReference type="GO" id="GO:0070847">
    <property type="term" value="C:core mediator complex"/>
    <property type="evidence" value="ECO:0007669"/>
    <property type="project" value="TreeGrafter"/>
</dbReference>
<name>A0AAX4HEP7_9ASCO</name>
<dbReference type="AlphaFoldDB" id="A0AAX4HEP7"/>
<evidence type="ECO:0000256" key="1">
    <source>
        <dbReference type="ARBA" id="ARBA00004123"/>
    </source>
</evidence>
<keyword evidence="4 9" id="KW-0805">Transcription regulation</keyword>
<evidence type="ECO:0000256" key="8">
    <source>
        <dbReference type="ARBA" id="ARBA00031261"/>
    </source>
</evidence>
<evidence type="ECO:0000256" key="2">
    <source>
        <dbReference type="ARBA" id="ARBA00005716"/>
    </source>
</evidence>
<comment type="subunit">
    <text evidence="9">Component of the Mediator complex.</text>
</comment>
<dbReference type="Gene3D" id="1.20.58.1710">
    <property type="match status" value="1"/>
</dbReference>
<evidence type="ECO:0000256" key="4">
    <source>
        <dbReference type="ARBA" id="ARBA00023015"/>
    </source>
</evidence>
<sequence>MNKAETNGNAAAASASIPVDSLELIRNRLHQVHQSLRKLADQINYSNRNPKAKLPGYLSLHGQFQVLITQLHSLASHLELNSDILRTTNAFPLPSFPTTQQEGLVTTLLRKKPLPEVDEWIDAAIAECNLFNIPLLKDDELAEWCYAKAKQLESDFVFDGFYTEKQQLYLESEEGVAETERKKEETAAKEEREKSIVGTGEPMKPNSILKFMTKGL</sequence>
<evidence type="ECO:0000256" key="6">
    <source>
        <dbReference type="ARBA" id="ARBA00023163"/>
    </source>
</evidence>
<organism evidence="11 12">
    <name type="scientific">Australozyma saopauloensis</name>
    <dbReference type="NCBI Taxonomy" id="291208"/>
    <lineage>
        <taxon>Eukaryota</taxon>
        <taxon>Fungi</taxon>
        <taxon>Dikarya</taxon>
        <taxon>Ascomycota</taxon>
        <taxon>Saccharomycotina</taxon>
        <taxon>Pichiomycetes</taxon>
        <taxon>Metschnikowiaceae</taxon>
        <taxon>Australozyma</taxon>
    </lineage>
</organism>
<evidence type="ECO:0000256" key="10">
    <source>
        <dbReference type="SAM" id="MobiDB-lite"/>
    </source>
</evidence>
<feature type="compositionally biased region" description="Basic and acidic residues" evidence="10">
    <location>
        <begin position="178"/>
        <end position="195"/>
    </location>
</feature>
<evidence type="ECO:0000256" key="7">
    <source>
        <dbReference type="ARBA" id="ARBA00023242"/>
    </source>
</evidence>
<dbReference type="Gene3D" id="6.10.250.2610">
    <property type="match status" value="1"/>
</dbReference>
<evidence type="ECO:0000313" key="11">
    <source>
        <dbReference type="EMBL" id="WPK27040.1"/>
    </source>
</evidence>
<keyword evidence="5 9" id="KW-0010">Activator</keyword>
<dbReference type="EMBL" id="CP138898">
    <property type="protein sequence ID" value="WPK27040.1"/>
    <property type="molecule type" value="Genomic_DNA"/>
</dbReference>
<comment type="subcellular location">
    <subcellularLocation>
        <location evidence="1 9">Nucleus</location>
    </subcellularLocation>
</comment>
<evidence type="ECO:0000313" key="12">
    <source>
        <dbReference type="Proteomes" id="UP001338582"/>
    </source>
</evidence>
<dbReference type="GO" id="GO:0006357">
    <property type="term" value="P:regulation of transcription by RNA polymerase II"/>
    <property type="evidence" value="ECO:0007669"/>
    <property type="project" value="InterPro"/>
</dbReference>
<dbReference type="GO" id="GO:0016592">
    <property type="term" value="C:mediator complex"/>
    <property type="evidence" value="ECO:0007669"/>
    <property type="project" value="InterPro"/>
</dbReference>
<keyword evidence="12" id="KW-1185">Reference proteome</keyword>
<comment type="similarity">
    <text evidence="2 9">Belongs to the Mediator complex subunit 8 family.</text>
</comment>
<keyword evidence="6 9" id="KW-0804">Transcription</keyword>
<dbReference type="PANTHER" id="PTHR13074">
    <property type="entry name" value="MEDIATOR OF RNA POLYMERASE II TRANSCRIPTION SUBUNIT 8"/>
    <property type="match status" value="1"/>
</dbReference>
<feature type="region of interest" description="Disordered" evidence="10">
    <location>
        <begin position="175"/>
        <end position="206"/>
    </location>
</feature>
<evidence type="ECO:0000256" key="3">
    <source>
        <dbReference type="ARBA" id="ARBA00020637"/>
    </source>
</evidence>
<proteinExistence type="inferred from homology"/>
<evidence type="ECO:0000256" key="9">
    <source>
        <dbReference type="RuleBase" id="RU364144"/>
    </source>
</evidence>
<protein>
    <recommendedName>
        <fullName evidence="3 9">Mediator of RNA polymerase II transcription subunit 8</fullName>
    </recommendedName>
    <alternativeName>
        <fullName evidence="8 9">Mediator complex subunit 8</fullName>
    </alternativeName>
</protein>
<gene>
    <name evidence="9" type="primary">MED8</name>
    <name evidence="11" type="ORF">PUMCH_004411</name>
</gene>
<dbReference type="Proteomes" id="UP001338582">
    <property type="component" value="Chromosome 5"/>
</dbReference>
<dbReference type="GO" id="GO:0003712">
    <property type="term" value="F:transcription coregulator activity"/>
    <property type="evidence" value="ECO:0007669"/>
    <property type="project" value="InterPro"/>
</dbReference>
<keyword evidence="7 9" id="KW-0539">Nucleus</keyword>
<evidence type="ECO:0000256" key="5">
    <source>
        <dbReference type="ARBA" id="ARBA00023159"/>
    </source>
</evidence>
<dbReference type="PANTHER" id="PTHR13074:SF9">
    <property type="entry name" value="MEDIATOR OF RNA POLYMERASE II TRANSCRIPTION SUBUNIT 8"/>
    <property type="match status" value="1"/>
</dbReference>
<comment type="function">
    <text evidence="9">Component of the Mediator complex, a coactivator involved in the regulated transcription of nearly all RNA polymerase II-dependent genes. Mediator functions as a bridge to convey information from gene-specific regulatory proteins to the basal RNA polymerase II transcription machinery. Mediator is recruited to promoters by direct interactions with regulatory proteins and serves as a scaffold for the assembly of a functional preinitiation complex with RNA polymerase II and the general transcription factors.</text>
</comment>